<reference evidence="5" key="1">
    <citation type="submission" date="2015-06" db="EMBL/GenBank/DDBJ databases">
        <title>Expansion of signal transduction pathways in fungi by whole-genome duplication.</title>
        <authorList>
            <consortium name="DOE Joint Genome Institute"/>
            <person name="Corrochano L.M."/>
            <person name="Kuo A."/>
            <person name="Marcet-Houben M."/>
            <person name="Polaino S."/>
            <person name="Salamov A."/>
            <person name="Villalobos J.M."/>
            <person name="Alvarez M.I."/>
            <person name="Avalos J."/>
            <person name="Benito E.P."/>
            <person name="Benoit I."/>
            <person name="Burger G."/>
            <person name="Camino L.P."/>
            <person name="Canovas D."/>
            <person name="Cerda-Olmedo E."/>
            <person name="Cheng J.-F."/>
            <person name="Dominguez A."/>
            <person name="Elias M."/>
            <person name="Eslava A.P."/>
            <person name="Glaser F."/>
            <person name="Grimwood J."/>
            <person name="Gutierrez G."/>
            <person name="Heitman J."/>
            <person name="Henrissat B."/>
            <person name="Iturriaga E.A."/>
            <person name="Lang B.F."/>
            <person name="Lavin J.L."/>
            <person name="Lee S."/>
            <person name="Li W."/>
            <person name="Lindquist E."/>
            <person name="Lopez-Garcia S."/>
            <person name="Luque E.M."/>
            <person name="Marcos A.T."/>
            <person name="Martin J."/>
            <person name="McCluskey K."/>
            <person name="Medina H.R."/>
            <person name="Miralles-Duran A."/>
            <person name="Miyazaki A."/>
            <person name="Munoz-Torres E."/>
            <person name="Oguiza J.A."/>
            <person name="Ohm R."/>
            <person name="Olmedo M."/>
            <person name="Orejas M."/>
            <person name="Ortiz-Castellanos L."/>
            <person name="Pisabarro A.G."/>
            <person name="Rodriguez-Romero J."/>
            <person name="Ruiz-Herrera J."/>
            <person name="Ruiz-Vazquez R."/>
            <person name="Sanz C."/>
            <person name="Schackwitz W."/>
            <person name="Schmutz J."/>
            <person name="Shahriari M."/>
            <person name="Shelest E."/>
            <person name="Silva-Franco F."/>
            <person name="Soanes D."/>
            <person name="Syed K."/>
            <person name="Tagua V.G."/>
            <person name="Talbot N.J."/>
            <person name="Thon M."/>
            <person name="De vries R.P."/>
            <person name="Wiebenga A."/>
            <person name="Yadav J.S."/>
            <person name="Braun E.L."/>
            <person name="Baker S."/>
            <person name="Garre V."/>
            <person name="Horwitz B."/>
            <person name="Torres-Martinez S."/>
            <person name="Idnurm A."/>
            <person name="Herrera-Estrella A."/>
            <person name="Gabaldon T."/>
            <person name="Grigoriev I.V."/>
        </authorList>
    </citation>
    <scope>NUCLEOTIDE SEQUENCE [LARGE SCALE GENOMIC DNA]</scope>
    <source>
        <strain evidence="5">NRRL 1555(-)</strain>
    </source>
</reference>
<dbReference type="InterPro" id="IPR012677">
    <property type="entry name" value="Nucleotide-bd_a/b_plait_sf"/>
</dbReference>
<dbReference type="SMART" id="SM00360">
    <property type="entry name" value="RRM"/>
    <property type="match status" value="1"/>
</dbReference>
<feature type="non-terminal residue" evidence="4">
    <location>
        <position position="214"/>
    </location>
</feature>
<proteinExistence type="predicted"/>
<dbReference type="RefSeq" id="XP_018292669.1">
    <property type="nucleotide sequence ID" value="XM_018427642.1"/>
</dbReference>
<name>A0A167MZW0_PHYB8</name>
<dbReference type="GeneID" id="28988548"/>
<dbReference type="PANTHER" id="PTHR32343">
    <property type="entry name" value="SERINE/ARGININE-RICH SPLICING FACTOR"/>
    <property type="match status" value="1"/>
</dbReference>
<dbReference type="Pfam" id="PF00076">
    <property type="entry name" value="RRM_1"/>
    <property type="match status" value="1"/>
</dbReference>
<dbReference type="Gene3D" id="3.30.70.330">
    <property type="match status" value="1"/>
</dbReference>
<evidence type="ECO:0000256" key="2">
    <source>
        <dbReference type="SAM" id="Coils"/>
    </source>
</evidence>
<dbReference type="STRING" id="763407.A0A167MZW0"/>
<dbReference type="AlphaFoldDB" id="A0A167MZW0"/>
<keyword evidence="5" id="KW-1185">Reference proteome</keyword>
<protein>
    <recommendedName>
        <fullName evidence="3">RRM domain-containing protein</fullName>
    </recommendedName>
</protein>
<keyword evidence="1" id="KW-0694">RNA-binding</keyword>
<dbReference type="OrthoDB" id="7763451at2759"/>
<dbReference type="InParanoid" id="A0A167MZW0"/>
<dbReference type="EMBL" id="KV440978">
    <property type="protein sequence ID" value="OAD74629.1"/>
    <property type="molecule type" value="Genomic_DNA"/>
</dbReference>
<organism evidence="4 5">
    <name type="scientific">Phycomyces blakesleeanus (strain ATCC 8743b / DSM 1359 / FGSC 10004 / NBRC 33097 / NRRL 1555)</name>
    <dbReference type="NCBI Taxonomy" id="763407"/>
    <lineage>
        <taxon>Eukaryota</taxon>
        <taxon>Fungi</taxon>
        <taxon>Fungi incertae sedis</taxon>
        <taxon>Mucoromycota</taxon>
        <taxon>Mucoromycotina</taxon>
        <taxon>Mucoromycetes</taxon>
        <taxon>Mucorales</taxon>
        <taxon>Phycomycetaceae</taxon>
        <taxon>Phycomyces</taxon>
    </lineage>
</organism>
<gene>
    <name evidence="4" type="ORF">PHYBLDRAFT_101513</name>
</gene>
<dbReference type="SUPFAM" id="SSF54928">
    <property type="entry name" value="RNA-binding domain, RBD"/>
    <property type="match status" value="1"/>
</dbReference>
<dbReference type="VEuPathDB" id="FungiDB:PHYBLDRAFT_101513"/>
<evidence type="ECO:0000256" key="1">
    <source>
        <dbReference type="PROSITE-ProRule" id="PRU00176"/>
    </source>
</evidence>
<feature type="coiled-coil region" evidence="2">
    <location>
        <begin position="129"/>
        <end position="156"/>
    </location>
</feature>
<accession>A0A167MZW0</accession>
<dbReference type="InterPro" id="IPR035979">
    <property type="entry name" value="RBD_domain_sf"/>
</dbReference>
<feature type="domain" description="RRM" evidence="3">
    <location>
        <begin position="1"/>
        <end position="74"/>
    </location>
</feature>
<dbReference type="FunCoup" id="A0A167MZW0">
    <property type="interactions" value="120"/>
</dbReference>
<keyword evidence="2" id="KW-0175">Coiled coil</keyword>
<dbReference type="Proteomes" id="UP000077315">
    <property type="component" value="Unassembled WGS sequence"/>
</dbReference>
<dbReference type="PANTHER" id="PTHR32343:SF10">
    <property type="entry name" value="RNA-BINDING REGION RNP-1 DOMAIN-CONTAINING PROTEIN"/>
    <property type="match status" value="1"/>
</dbReference>
<evidence type="ECO:0000313" key="4">
    <source>
        <dbReference type="EMBL" id="OAD74629.1"/>
    </source>
</evidence>
<dbReference type="PROSITE" id="PS50102">
    <property type="entry name" value="RRM"/>
    <property type="match status" value="1"/>
</dbReference>
<evidence type="ECO:0000259" key="3">
    <source>
        <dbReference type="PROSITE" id="PS50102"/>
    </source>
</evidence>
<evidence type="ECO:0000313" key="5">
    <source>
        <dbReference type="Proteomes" id="UP000077315"/>
    </source>
</evidence>
<sequence length="214" mass="23711">NIVLVKNIASTTQEKTIRDFFLFCGKIKEFEIIKDDEHQKALVWFERPSAAKTAILLSNASVDNVNILVEPYFESTDPNKTDEKENIKDTDQEAKPVSNVMAEILAAGYSLGDNILAKGLEFDTKIGFTSRVQQYFNQLQANLQQLNQKYHVSDRAMDVEHKIGIQDKAMSAVGAAQATASELLHTPTGQKVQGFATQVADQIASLHAEAKRLA</sequence>
<dbReference type="GO" id="GO:0003723">
    <property type="term" value="F:RNA binding"/>
    <property type="evidence" value="ECO:0007669"/>
    <property type="project" value="UniProtKB-UniRule"/>
</dbReference>
<feature type="non-terminal residue" evidence="4">
    <location>
        <position position="1"/>
    </location>
</feature>
<dbReference type="InterPro" id="IPR000504">
    <property type="entry name" value="RRM_dom"/>
</dbReference>